<keyword evidence="1" id="KW-0285">Flavoprotein</keyword>
<feature type="domain" description="DUF6314" evidence="5">
    <location>
        <begin position="585"/>
        <end position="747"/>
    </location>
</feature>
<dbReference type="GO" id="GO:0016491">
    <property type="term" value="F:oxidoreductase activity"/>
    <property type="evidence" value="ECO:0007669"/>
    <property type="project" value="UniProtKB-KW"/>
</dbReference>
<dbReference type="AlphaFoldDB" id="A0AAV9JR81"/>
<proteinExistence type="predicted"/>
<feature type="domain" description="FAD/NAD(P)-binding" evidence="4">
    <location>
        <begin position="3"/>
        <end position="236"/>
    </location>
</feature>
<evidence type="ECO:0000256" key="2">
    <source>
        <dbReference type="ARBA" id="ARBA00022827"/>
    </source>
</evidence>
<dbReference type="PANTHER" id="PTHR23023">
    <property type="entry name" value="DIMETHYLANILINE MONOOXYGENASE"/>
    <property type="match status" value="1"/>
</dbReference>
<dbReference type="InterPro" id="IPR050346">
    <property type="entry name" value="FMO-like"/>
</dbReference>
<keyword evidence="7" id="KW-1185">Reference proteome</keyword>
<dbReference type="Pfam" id="PF19834">
    <property type="entry name" value="DUF6314"/>
    <property type="match status" value="1"/>
</dbReference>
<evidence type="ECO:0000256" key="1">
    <source>
        <dbReference type="ARBA" id="ARBA00022630"/>
    </source>
</evidence>
<gene>
    <name evidence="6" type="ORF">LTR36_010680</name>
</gene>
<sequence>MKTVCIVGAGPAGLVAAKIFLQTGQFAVTIYEKNARLGGIWALDEDTVDGLLSPHTPTNLSRFTVAFSDLDWRSVNLQSTHDSGVRKRMQETSSPPMFPKAWQVNRYLEAYKQKYIPDGVLHHQHEVVKAERAKPLAQGANPFWRITIKDKDSQIDVREFDYLLVASGFFSKPRPLKQDVPGLAIGEVAEHGITAVHSSQLRSVDDLFPSPHTASGKQILLIGGGNSSGEAAAAVAMQLSDAQWSPDKARQKLYQGCGVKHVLPRSLYPLPPYIEYEPGSRAYVPIDLKLYDFSKRLPGPIEAYAGQQAPEVRTMVHEALQKIVGGDQSDLGSAALVSPKGEDKGTVYVALSESYAEFVRSGMIDPVTGRVTEIIAGRTGSATAIVMSGDNVASIENIGAIVYATGYTPSAALDFLADDVKKAFQFDPNSMRMPLILEQWQTINEAVPIVAFLGFYEGPYWPMVEMQARLTAERWLHDSAAPRTPFEESGKLLQLREAMRRKANDVPQYWFGDYLGYMENVASHLGLEKNDGAFKEREGCPSPARYLAEKSERGVNDAIMQDLHQTWRDCIDNGKYVARAAFRAMQGDWNISRRIVSKDQNYSGTLEGQASFHPRFPTQDRSCKAFALEYLYVESGSFRSASGLEMRASRRYVYRYSELDDELSVWFVKPDKDLEVDYLFHGLAFMNPAEARKAGACIAKADHLCVDDMYWTHYTLPLKGVALQSFEVKHTVKGPNKDYVATTQYSRPLKGAS</sequence>
<dbReference type="InterPro" id="IPR045632">
    <property type="entry name" value="DUF6314"/>
</dbReference>
<evidence type="ECO:0000256" key="3">
    <source>
        <dbReference type="ARBA" id="ARBA00023002"/>
    </source>
</evidence>
<evidence type="ECO:0000259" key="5">
    <source>
        <dbReference type="Pfam" id="PF19834"/>
    </source>
</evidence>
<dbReference type="Proteomes" id="UP001324427">
    <property type="component" value="Unassembled WGS sequence"/>
</dbReference>
<organism evidence="6 7">
    <name type="scientific">Oleoguttula mirabilis</name>
    <dbReference type="NCBI Taxonomy" id="1507867"/>
    <lineage>
        <taxon>Eukaryota</taxon>
        <taxon>Fungi</taxon>
        <taxon>Dikarya</taxon>
        <taxon>Ascomycota</taxon>
        <taxon>Pezizomycotina</taxon>
        <taxon>Dothideomycetes</taxon>
        <taxon>Dothideomycetidae</taxon>
        <taxon>Mycosphaerellales</taxon>
        <taxon>Teratosphaeriaceae</taxon>
        <taxon>Oleoguttula</taxon>
    </lineage>
</organism>
<protein>
    <recommendedName>
        <fullName evidence="8">Flavin-containing monooxygenase</fullName>
    </recommendedName>
</protein>
<keyword evidence="3" id="KW-0560">Oxidoreductase</keyword>
<accession>A0AAV9JR81</accession>
<evidence type="ECO:0008006" key="8">
    <source>
        <dbReference type="Google" id="ProtNLM"/>
    </source>
</evidence>
<evidence type="ECO:0000313" key="7">
    <source>
        <dbReference type="Proteomes" id="UP001324427"/>
    </source>
</evidence>
<dbReference type="EMBL" id="JAVFHQ010000009">
    <property type="protein sequence ID" value="KAK4547961.1"/>
    <property type="molecule type" value="Genomic_DNA"/>
</dbReference>
<dbReference type="PRINTS" id="PR00419">
    <property type="entry name" value="ADXRDTASE"/>
</dbReference>
<dbReference type="Pfam" id="PF07992">
    <property type="entry name" value="Pyr_redox_2"/>
    <property type="match status" value="1"/>
</dbReference>
<dbReference type="SUPFAM" id="SSF51905">
    <property type="entry name" value="FAD/NAD(P)-binding domain"/>
    <property type="match status" value="1"/>
</dbReference>
<evidence type="ECO:0000313" key="6">
    <source>
        <dbReference type="EMBL" id="KAK4547961.1"/>
    </source>
</evidence>
<dbReference type="Gene3D" id="3.50.50.60">
    <property type="entry name" value="FAD/NAD(P)-binding domain"/>
    <property type="match status" value="1"/>
</dbReference>
<dbReference type="InterPro" id="IPR036188">
    <property type="entry name" value="FAD/NAD-bd_sf"/>
</dbReference>
<keyword evidence="2" id="KW-0274">FAD</keyword>
<reference evidence="6 7" key="1">
    <citation type="submission" date="2021-11" db="EMBL/GenBank/DDBJ databases">
        <title>Black yeast isolated from Biological Soil Crust.</title>
        <authorList>
            <person name="Kurbessoian T."/>
        </authorList>
    </citation>
    <scope>NUCLEOTIDE SEQUENCE [LARGE SCALE GENOMIC DNA]</scope>
    <source>
        <strain evidence="6 7">CCFEE 5522</strain>
    </source>
</reference>
<dbReference type="InterPro" id="IPR023753">
    <property type="entry name" value="FAD/NAD-binding_dom"/>
</dbReference>
<comment type="caution">
    <text evidence="6">The sequence shown here is derived from an EMBL/GenBank/DDBJ whole genome shotgun (WGS) entry which is preliminary data.</text>
</comment>
<name>A0AAV9JR81_9PEZI</name>
<evidence type="ECO:0000259" key="4">
    <source>
        <dbReference type="Pfam" id="PF07992"/>
    </source>
</evidence>